<dbReference type="Pfam" id="PF03975">
    <property type="entry name" value="CheD"/>
    <property type="match status" value="1"/>
</dbReference>
<dbReference type="SUPFAM" id="SSF64438">
    <property type="entry name" value="CNF1/YfiH-like putative cysteine hydrolases"/>
    <property type="match status" value="1"/>
</dbReference>
<feature type="region of interest" description="Disordered" evidence="4">
    <location>
        <begin position="151"/>
        <end position="174"/>
    </location>
</feature>
<protein>
    <recommendedName>
        <fullName evidence="3">Probable chemoreceptor glutamine deamidase CheD</fullName>
        <ecNumber evidence="3">3.5.1.44</ecNumber>
    </recommendedName>
</protein>
<sequence>MKQLVVGVGDGGATRDPDAVLVTYALGSCVAVMMHDSTAGVAGMVHYMLPEAPREEAQAASRPWMYADTGIGELLRLVQQQGADKRRLTIYAAGGAQVMNDNSMFNIGKRNCLALRKALWKYGLVAHAEETGGTTARTVRMEAASGRVWLHAPGGEPREMQRRASSAGMARQGG</sequence>
<evidence type="ECO:0000256" key="2">
    <source>
        <dbReference type="ARBA" id="ARBA00022801"/>
    </source>
</evidence>
<dbReference type="PANTHER" id="PTHR35147:SF1">
    <property type="entry name" value="CHEMORECEPTOR GLUTAMINE DEAMIDASE CHED-RELATED"/>
    <property type="match status" value="1"/>
</dbReference>
<proteinExistence type="inferred from homology"/>
<reference evidence="5" key="1">
    <citation type="journal article" date="2020" name="mSystems">
        <title>Genome- and Community-Level Interaction Insights into Carbon Utilization and Element Cycling Functions of Hydrothermarchaeota in Hydrothermal Sediment.</title>
        <authorList>
            <person name="Zhou Z."/>
            <person name="Liu Y."/>
            <person name="Xu W."/>
            <person name="Pan J."/>
            <person name="Luo Z.H."/>
            <person name="Li M."/>
        </authorList>
    </citation>
    <scope>NUCLEOTIDE SEQUENCE [LARGE SCALE GENOMIC DNA]</scope>
    <source>
        <strain evidence="5">SpSt-855</strain>
    </source>
</reference>
<dbReference type="PANTHER" id="PTHR35147">
    <property type="entry name" value="CHEMORECEPTOR GLUTAMINE DEAMIDASE CHED-RELATED"/>
    <property type="match status" value="1"/>
</dbReference>
<evidence type="ECO:0000256" key="3">
    <source>
        <dbReference type="HAMAP-Rule" id="MF_01440"/>
    </source>
</evidence>
<dbReference type="GO" id="GO:0006935">
    <property type="term" value="P:chemotaxis"/>
    <property type="evidence" value="ECO:0007669"/>
    <property type="project" value="UniProtKB-UniRule"/>
</dbReference>
<dbReference type="EC" id="3.5.1.44" evidence="3"/>
<dbReference type="PROSITE" id="PS51257">
    <property type="entry name" value="PROKAR_LIPOPROTEIN"/>
    <property type="match status" value="1"/>
</dbReference>
<dbReference type="InterPro" id="IPR005659">
    <property type="entry name" value="Chemorcpt_Glu_NH3ase_CheD"/>
</dbReference>
<evidence type="ECO:0000256" key="4">
    <source>
        <dbReference type="SAM" id="MobiDB-lite"/>
    </source>
</evidence>
<accession>A0A7V4XUM1</accession>
<name>A0A7V4XUM1_9BACT</name>
<evidence type="ECO:0000313" key="5">
    <source>
        <dbReference type="EMBL" id="HGY95529.1"/>
    </source>
</evidence>
<organism evidence="5">
    <name type="scientific">Acidobacterium capsulatum</name>
    <dbReference type="NCBI Taxonomy" id="33075"/>
    <lineage>
        <taxon>Bacteria</taxon>
        <taxon>Pseudomonadati</taxon>
        <taxon>Acidobacteriota</taxon>
        <taxon>Terriglobia</taxon>
        <taxon>Terriglobales</taxon>
        <taxon>Acidobacteriaceae</taxon>
        <taxon>Acidobacterium</taxon>
    </lineage>
</organism>
<comment type="similarity">
    <text evidence="3">Belongs to the CheD family.</text>
</comment>
<keyword evidence="1 3" id="KW-0145">Chemotaxis</keyword>
<keyword evidence="2 3" id="KW-0378">Hydrolase</keyword>
<comment type="catalytic activity">
    <reaction evidence="3">
        <text>L-glutaminyl-[protein] + H2O = L-glutamyl-[protein] + NH4(+)</text>
        <dbReference type="Rhea" id="RHEA:16441"/>
        <dbReference type="Rhea" id="RHEA-COMP:10207"/>
        <dbReference type="Rhea" id="RHEA-COMP:10208"/>
        <dbReference type="ChEBI" id="CHEBI:15377"/>
        <dbReference type="ChEBI" id="CHEBI:28938"/>
        <dbReference type="ChEBI" id="CHEBI:29973"/>
        <dbReference type="ChEBI" id="CHEBI:30011"/>
        <dbReference type="EC" id="3.5.1.44"/>
    </reaction>
</comment>
<dbReference type="Gene3D" id="3.30.1330.200">
    <property type="match status" value="1"/>
</dbReference>
<dbReference type="InterPro" id="IPR038592">
    <property type="entry name" value="CheD-like_sf"/>
</dbReference>
<dbReference type="GO" id="GO:0050568">
    <property type="term" value="F:protein-glutamine glutaminase activity"/>
    <property type="evidence" value="ECO:0007669"/>
    <property type="project" value="UniProtKB-UniRule"/>
</dbReference>
<dbReference type="InterPro" id="IPR011324">
    <property type="entry name" value="Cytotoxic_necrot_fac-like_cat"/>
</dbReference>
<gene>
    <name evidence="3" type="primary">cheD</name>
    <name evidence="5" type="ORF">ENW50_12720</name>
</gene>
<dbReference type="HAMAP" id="MF_01440">
    <property type="entry name" value="CheD"/>
    <property type="match status" value="1"/>
</dbReference>
<dbReference type="AlphaFoldDB" id="A0A7V4XUM1"/>
<comment type="caution">
    <text evidence="5">The sequence shown here is derived from an EMBL/GenBank/DDBJ whole genome shotgun (WGS) entry which is preliminary data.</text>
</comment>
<comment type="function">
    <text evidence="3">Probably deamidates glutamine residues to glutamate on methyl-accepting chemotaxis receptors (MCPs), playing an important role in chemotaxis.</text>
</comment>
<dbReference type="CDD" id="cd16352">
    <property type="entry name" value="CheD"/>
    <property type="match status" value="1"/>
</dbReference>
<evidence type="ECO:0000256" key="1">
    <source>
        <dbReference type="ARBA" id="ARBA00022500"/>
    </source>
</evidence>
<dbReference type="EMBL" id="DTKL01000079">
    <property type="protein sequence ID" value="HGY95529.1"/>
    <property type="molecule type" value="Genomic_DNA"/>
</dbReference>